<dbReference type="PANTHER" id="PTHR35862">
    <property type="entry name" value="FELS-2 PROPHAGE PROTEIN"/>
    <property type="match status" value="1"/>
</dbReference>
<reference evidence="3 4" key="1">
    <citation type="submission" date="2022-06" db="EMBL/GenBank/DDBJ databases">
        <title>Isolation of gut microbiota from human fecal samples.</title>
        <authorList>
            <person name="Pamer E.G."/>
            <person name="Barat B."/>
            <person name="Waligurski E."/>
            <person name="Medina S."/>
            <person name="Paddock L."/>
            <person name="Mostad J."/>
        </authorList>
    </citation>
    <scope>NUCLEOTIDE SEQUENCE [LARGE SCALE GENOMIC DNA]</scope>
    <source>
        <strain evidence="3 4">DFI.9.90</strain>
    </source>
</reference>
<dbReference type="AlphaFoldDB" id="A0AAW5K520"/>
<dbReference type="InterPro" id="IPR052726">
    <property type="entry name" value="Phage_Baseplate_Hub"/>
</dbReference>
<evidence type="ECO:0000259" key="1">
    <source>
        <dbReference type="Pfam" id="PF04865"/>
    </source>
</evidence>
<dbReference type="Proteomes" id="UP001205919">
    <property type="component" value="Unassembled WGS sequence"/>
</dbReference>
<dbReference type="InterPro" id="IPR006949">
    <property type="entry name" value="Barrel_Baseplate_J-like"/>
</dbReference>
<dbReference type="InterPro" id="IPR014507">
    <property type="entry name" value="Baseplate_assembly_J_pred"/>
</dbReference>
<accession>A0AAW5K520</accession>
<dbReference type="InterPro" id="IPR058531">
    <property type="entry name" value="Baseplate_J_M"/>
</dbReference>
<dbReference type="Pfam" id="PF04865">
    <property type="entry name" value="Baseplate_J"/>
    <property type="match status" value="1"/>
</dbReference>
<comment type="caution">
    <text evidence="3">The sequence shown here is derived from an EMBL/GenBank/DDBJ whole genome shotgun (WGS) entry which is preliminary data.</text>
</comment>
<feature type="domain" description="Baseplate J-like central" evidence="2">
    <location>
        <begin position="206"/>
        <end position="288"/>
    </location>
</feature>
<evidence type="ECO:0000313" key="4">
    <source>
        <dbReference type="Proteomes" id="UP001205919"/>
    </source>
</evidence>
<organism evidence="3 4">
    <name type="scientific">Cloacibacillus evryensis</name>
    <dbReference type="NCBI Taxonomy" id="508460"/>
    <lineage>
        <taxon>Bacteria</taxon>
        <taxon>Thermotogati</taxon>
        <taxon>Synergistota</taxon>
        <taxon>Synergistia</taxon>
        <taxon>Synergistales</taxon>
        <taxon>Synergistaceae</taxon>
        <taxon>Cloacibacillus</taxon>
    </lineage>
</organism>
<dbReference type="PIRSF" id="PIRSF020481">
    <property type="entry name" value="BAP"/>
    <property type="match status" value="1"/>
</dbReference>
<feature type="domain" description="Baseplate protein J-like barrel" evidence="1">
    <location>
        <begin position="97"/>
        <end position="184"/>
    </location>
</feature>
<dbReference type="RefSeq" id="WP_008709999.1">
    <property type="nucleotide sequence ID" value="NZ_CABKQM010000005.1"/>
</dbReference>
<dbReference type="PANTHER" id="PTHR35862:SF1">
    <property type="entry name" value="FELS-2 PROPHAGE PROTEIN"/>
    <property type="match status" value="1"/>
</dbReference>
<sequence>MSKIAALPEITFAGKDAEDILSDLIARYEEATGERVYPGDPVRLFLDTVAYELAYQRNLIDYAGKMNLLAYATGDYLDHLGAFMGVYRLAAAAAACTVRFSLSEPLAFAVLIPAGTRVTNGGDIYFATGETAQIASGESYADVACTCTSTGTGGNGFIAGQISTLVDPVAYIKSVANIDVSSGGSDVEGDDNLRERIQLAPEAFSVAGSAGAYKFWARSAHQDIVDVAVLGPNSPESDSGEHPVAPGEVHVFPLMRGGQLPSETILALVGEALSAETVRPLTDNVSVLTPEIKSYNLNVTYYIDREDVTFATEIQSQAERAAAEWVLWQKERLGRDINVDELTHRMKAVGVKRLNIAQPVFTKVGSFAVAVCGENTVTFGGLEDG</sequence>
<keyword evidence="4" id="KW-1185">Reference proteome</keyword>
<evidence type="ECO:0000259" key="2">
    <source>
        <dbReference type="Pfam" id="PF26078"/>
    </source>
</evidence>
<proteinExistence type="predicted"/>
<protein>
    <submittedName>
        <fullName evidence="3">Baseplate J/gp47 family protein</fullName>
    </submittedName>
</protein>
<evidence type="ECO:0000313" key="3">
    <source>
        <dbReference type="EMBL" id="MCQ4814255.1"/>
    </source>
</evidence>
<dbReference type="Pfam" id="PF26078">
    <property type="entry name" value="Baseplate_J_M"/>
    <property type="match status" value="1"/>
</dbReference>
<gene>
    <name evidence="3" type="ORF">NE630_07400</name>
</gene>
<dbReference type="EMBL" id="JANFYT010000013">
    <property type="protein sequence ID" value="MCQ4814255.1"/>
    <property type="molecule type" value="Genomic_DNA"/>
</dbReference>
<name>A0AAW5K520_9BACT</name>